<organism evidence="1 2">
    <name type="scientific">Nicotiana tabacum</name>
    <name type="common">Common tobacco</name>
    <dbReference type="NCBI Taxonomy" id="4097"/>
    <lineage>
        <taxon>Eukaryota</taxon>
        <taxon>Viridiplantae</taxon>
        <taxon>Streptophyta</taxon>
        <taxon>Embryophyta</taxon>
        <taxon>Tracheophyta</taxon>
        <taxon>Spermatophyta</taxon>
        <taxon>Magnoliopsida</taxon>
        <taxon>eudicotyledons</taxon>
        <taxon>Gunneridae</taxon>
        <taxon>Pentapetalae</taxon>
        <taxon>asterids</taxon>
        <taxon>lamiids</taxon>
        <taxon>Solanales</taxon>
        <taxon>Solanaceae</taxon>
        <taxon>Nicotianoideae</taxon>
        <taxon>Nicotianeae</taxon>
        <taxon>Nicotiana</taxon>
    </lineage>
</organism>
<evidence type="ECO:0000313" key="1">
    <source>
        <dbReference type="Proteomes" id="UP000790787"/>
    </source>
</evidence>
<gene>
    <name evidence="2" type="primary">LOC142178041</name>
</gene>
<sequence>MVQDDKNENDSWMIQAAIKKAFPKVNMTLPWVNFCDKMFKLQPVLKITIVCWEMPKPSTLKLNTDRSYTSSINNAGLEGILRDCKGNMIMAFSQPANCSNNIIAEAQATKLGIEWCVQNGYNDFTLELDSLEVIQMIIDKQANNYKLLHIIMDISQILSQANVIVSHYFREANNVSNYLAKSAKNSQQGSFYYTFEDLPRGAKGPFMLDKFQMPTIRLRYDKANLFVS</sequence>
<reference evidence="1" key="1">
    <citation type="journal article" date="2014" name="Nat. Commun.">
        <title>The tobacco genome sequence and its comparison with those of tomato and potato.</title>
        <authorList>
            <person name="Sierro N."/>
            <person name="Battey J.N."/>
            <person name="Ouadi S."/>
            <person name="Bakaher N."/>
            <person name="Bovet L."/>
            <person name="Willig A."/>
            <person name="Goepfert S."/>
            <person name="Peitsch M.C."/>
            <person name="Ivanov N.V."/>
        </authorList>
    </citation>
    <scope>NUCLEOTIDE SEQUENCE [LARGE SCALE GENOMIC DNA]</scope>
</reference>
<protein>
    <submittedName>
        <fullName evidence="2">Uncharacterized protein LOC142178041</fullName>
    </submittedName>
</protein>
<dbReference type="RefSeq" id="XP_075103462.1">
    <property type="nucleotide sequence ID" value="XM_075247361.1"/>
</dbReference>
<name>A0AC58U1U3_TOBAC</name>
<accession>A0AC58U1U3</accession>
<proteinExistence type="predicted"/>
<reference evidence="2" key="2">
    <citation type="submission" date="2025-08" db="UniProtKB">
        <authorList>
            <consortium name="RefSeq"/>
        </authorList>
    </citation>
    <scope>IDENTIFICATION</scope>
    <source>
        <tissue evidence="2">Leaf</tissue>
    </source>
</reference>
<dbReference type="Proteomes" id="UP000790787">
    <property type="component" value="Chromosome 24"/>
</dbReference>
<evidence type="ECO:0000313" key="2">
    <source>
        <dbReference type="RefSeq" id="XP_075103462.1"/>
    </source>
</evidence>
<keyword evidence="1" id="KW-1185">Reference proteome</keyword>